<dbReference type="Proteomes" id="UP000014500">
    <property type="component" value="Unassembled WGS sequence"/>
</dbReference>
<evidence type="ECO:0000313" key="8">
    <source>
        <dbReference type="EnsemblMetazoa" id="SMAR004680-PA"/>
    </source>
</evidence>
<feature type="compositionally biased region" description="Low complexity" evidence="6">
    <location>
        <begin position="503"/>
        <end position="512"/>
    </location>
</feature>
<feature type="compositionally biased region" description="Acidic residues" evidence="6">
    <location>
        <begin position="146"/>
        <end position="163"/>
    </location>
</feature>
<feature type="compositionally biased region" description="Basic and acidic residues" evidence="6">
    <location>
        <begin position="532"/>
        <end position="549"/>
    </location>
</feature>
<dbReference type="NCBIfam" id="TIGR00231">
    <property type="entry name" value="small_GTP"/>
    <property type="match status" value="1"/>
</dbReference>
<dbReference type="InterPro" id="IPR000795">
    <property type="entry name" value="T_Tr_GTP-bd_dom"/>
</dbReference>
<dbReference type="PRINTS" id="PR00315">
    <property type="entry name" value="ELONGATNFCT"/>
</dbReference>
<proteinExistence type="inferred from homology"/>
<feature type="compositionally biased region" description="Basic and acidic residues" evidence="6">
    <location>
        <begin position="460"/>
        <end position="475"/>
    </location>
</feature>
<dbReference type="eggNOG" id="KOG1144">
    <property type="taxonomic scope" value="Eukaryota"/>
</dbReference>
<dbReference type="GO" id="GO:0005739">
    <property type="term" value="C:mitochondrion"/>
    <property type="evidence" value="ECO:0007669"/>
    <property type="project" value="TreeGrafter"/>
</dbReference>
<feature type="compositionally biased region" description="Acidic residues" evidence="6">
    <location>
        <begin position="212"/>
        <end position="221"/>
    </location>
</feature>
<dbReference type="CDD" id="cd01887">
    <property type="entry name" value="IF2_eIF5B"/>
    <property type="match status" value="1"/>
</dbReference>
<feature type="compositionally biased region" description="Basic and acidic residues" evidence="6">
    <location>
        <begin position="55"/>
        <end position="66"/>
    </location>
</feature>
<dbReference type="EnsemblMetazoa" id="SMAR004680-RA">
    <property type="protein sequence ID" value="SMAR004680-PA"/>
    <property type="gene ID" value="SMAR004680"/>
</dbReference>
<keyword evidence="5" id="KW-0342">GTP-binding</keyword>
<dbReference type="PhylomeDB" id="T1IU62"/>
<dbReference type="Gene3D" id="3.40.50.300">
    <property type="entry name" value="P-loop containing nucleotide triphosphate hydrolases"/>
    <property type="match status" value="1"/>
</dbReference>
<dbReference type="STRING" id="126957.T1IU62"/>
<reference evidence="9" key="1">
    <citation type="submission" date="2011-05" db="EMBL/GenBank/DDBJ databases">
        <authorList>
            <person name="Richards S.R."/>
            <person name="Qu J."/>
            <person name="Jiang H."/>
            <person name="Jhangiani S.N."/>
            <person name="Agravi P."/>
            <person name="Goodspeed R."/>
            <person name="Gross S."/>
            <person name="Mandapat C."/>
            <person name="Jackson L."/>
            <person name="Mathew T."/>
            <person name="Pu L."/>
            <person name="Thornton R."/>
            <person name="Saada N."/>
            <person name="Wilczek-Boney K.B."/>
            <person name="Lee S."/>
            <person name="Kovar C."/>
            <person name="Wu Y."/>
            <person name="Scherer S.E."/>
            <person name="Worley K.C."/>
            <person name="Muzny D.M."/>
            <person name="Gibbs R."/>
        </authorList>
    </citation>
    <scope>NUCLEOTIDE SEQUENCE</scope>
    <source>
        <strain evidence="9">Brora</strain>
    </source>
</reference>
<reference evidence="8" key="2">
    <citation type="submission" date="2015-02" db="UniProtKB">
        <authorList>
            <consortium name="EnsemblMetazoa"/>
        </authorList>
    </citation>
    <scope>IDENTIFICATION</scope>
</reference>
<dbReference type="Pfam" id="PF00009">
    <property type="entry name" value="GTP_EFTU"/>
    <property type="match status" value="1"/>
</dbReference>
<feature type="compositionally biased region" description="Basic and acidic residues" evidence="6">
    <location>
        <begin position="164"/>
        <end position="181"/>
    </location>
</feature>
<dbReference type="GO" id="GO:0003743">
    <property type="term" value="F:translation initiation factor activity"/>
    <property type="evidence" value="ECO:0007669"/>
    <property type="project" value="UniProtKB-KW"/>
</dbReference>
<evidence type="ECO:0000313" key="9">
    <source>
        <dbReference type="Proteomes" id="UP000014500"/>
    </source>
</evidence>
<feature type="compositionally biased region" description="Basic and acidic residues" evidence="6">
    <location>
        <begin position="200"/>
        <end position="211"/>
    </location>
</feature>
<name>T1IU62_STRMM</name>
<dbReference type="InterPro" id="IPR015760">
    <property type="entry name" value="TIF_IF2"/>
</dbReference>
<comment type="similarity">
    <text evidence="1">Belongs to the TRAFAC class translation factor GTPase superfamily. Classic translation factor GTPase family. IF-2 subfamily.</text>
</comment>
<feature type="compositionally biased region" description="Basic residues" evidence="6">
    <location>
        <begin position="99"/>
        <end position="109"/>
    </location>
</feature>
<dbReference type="GO" id="GO:0003924">
    <property type="term" value="F:GTPase activity"/>
    <property type="evidence" value="ECO:0007669"/>
    <property type="project" value="InterPro"/>
</dbReference>
<feature type="compositionally biased region" description="Basic residues" evidence="6">
    <location>
        <begin position="67"/>
        <end position="76"/>
    </location>
</feature>
<feature type="compositionally biased region" description="Basic and acidic residues" evidence="6">
    <location>
        <begin position="372"/>
        <end position="430"/>
    </location>
</feature>
<evidence type="ECO:0000256" key="6">
    <source>
        <dbReference type="SAM" id="MobiDB-lite"/>
    </source>
</evidence>
<dbReference type="AlphaFoldDB" id="T1IU62"/>
<keyword evidence="2" id="KW-0396">Initiation factor</keyword>
<feature type="compositionally biased region" description="Basic residues" evidence="6">
    <location>
        <begin position="565"/>
        <end position="575"/>
    </location>
</feature>
<dbReference type="InterPro" id="IPR005225">
    <property type="entry name" value="Small_GTP-bd"/>
</dbReference>
<feature type="compositionally biased region" description="Basic and acidic residues" evidence="6">
    <location>
        <begin position="304"/>
        <end position="313"/>
    </location>
</feature>
<organism evidence="8 9">
    <name type="scientific">Strigamia maritima</name>
    <name type="common">European centipede</name>
    <name type="synonym">Geophilus maritimus</name>
    <dbReference type="NCBI Taxonomy" id="126957"/>
    <lineage>
        <taxon>Eukaryota</taxon>
        <taxon>Metazoa</taxon>
        <taxon>Ecdysozoa</taxon>
        <taxon>Arthropoda</taxon>
        <taxon>Myriapoda</taxon>
        <taxon>Chilopoda</taxon>
        <taxon>Pleurostigmophora</taxon>
        <taxon>Geophilomorpha</taxon>
        <taxon>Linotaeniidae</taxon>
        <taxon>Strigamia</taxon>
    </lineage>
</organism>
<dbReference type="HOGENOM" id="CLU_002656_0_2_1"/>
<dbReference type="PANTHER" id="PTHR43381:SF4">
    <property type="entry name" value="EUKARYOTIC TRANSLATION INITIATION FACTOR 5B"/>
    <property type="match status" value="1"/>
</dbReference>
<evidence type="ECO:0000256" key="4">
    <source>
        <dbReference type="ARBA" id="ARBA00022917"/>
    </source>
</evidence>
<feature type="domain" description="Tr-type G" evidence="7">
    <location>
        <begin position="645"/>
        <end position="862"/>
    </location>
</feature>
<protein>
    <recommendedName>
        <fullName evidence="7">Tr-type G domain-containing protein</fullName>
    </recommendedName>
</protein>
<accession>T1IU62</accession>
<dbReference type="OMA" id="EFAVMLC"/>
<dbReference type="EMBL" id="JH431520">
    <property type="status" value="NOT_ANNOTATED_CDS"/>
    <property type="molecule type" value="Genomic_DNA"/>
</dbReference>
<keyword evidence="3" id="KW-0547">Nucleotide-binding</keyword>
<feature type="region of interest" description="Disordered" evidence="6">
    <location>
        <begin position="145"/>
        <end position="622"/>
    </location>
</feature>
<evidence type="ECO:0000256" key="2">
    <source>
        <dbReference type="ARBA" id="ARBA00022540"/>
    </source>
</evidence>
<feature type="compositionally biased region" description="Basic and acidic residues" evidence="6">
    <location>
        <begin position="349"/>
        <end position="358"/>
    </location>
</feature>
<dbReference type="FunFam" id="3.40.50.300:FF:000112">
    <property type="entry name" value="Eukaryotic translation initiation factor 5B"/>
    <property type="match status" value="1"/>
</dbReference>
<dbReference type="GO" id="GO:0005525">
    <property type="term" value="F:GTP binding"/>
    <property type="evidence" value="ECO:0007669"/>
    <property type="project" value="UniProtKB-KW"/>
</dbReference>
<feature type="compositionally biased region" description="Acidic residues" evidence="6">
    <location>
        <begin position="581"/>
        <end position="613"/>
    </location>
</feature>
<dbReference type="PANTHER" id="PTHR43381">
    <property type="entry name" value="TRANSLATION INITIATION FACTOR IF-2-RELATED"/>
    <property type="match status" value="1"/>
</dbReference>
<feature type="compositionally biased region" description="Basic and acidic residues" evidence="6">
    <location>
        <begin position="488"/>
        <end position="502"/>
    </location>
</feature>
<dbReference type="PROSITE" id="PS51722">
    <property type="entry name" value="G_TR_2"/>
    <property type="match status" value="1"/>
</dbReference>
<keyword evidence="9" id="KW-1185">Reference proteome</keyword>
<feature type="region of interest" description="Disordered" evidence="6">
    <location>
        <begin position="1"/>
        <end position="114"/>
    </location>
</feature>
<dbReference type="InterPro" id="IPR027417">
    <property type="entry name" value="P-loop_NTPase"/>
</dbReference>
<evidence type="ECO:0000256" key="3">
    <source>
        <dbReference type="ARBA" id="ARBA00022741"/>
    </source>
</evidence>
<evidence type="ECO:0000256" key="1">
    <source>
        <dbReference type="ARBA" id="ARBA00007733"/>
    </source>
</evidence>
<dbReference type="SUPFAM" id="SSF52540">
    <property type="entry name" value="P-loop containing nucleoside triphosphate hydrolases"/>
    <property type="match status" value="1"/>
</dbReference>
<evidence type="ECO:0000256" key="5">
    <source>
        <dbReference type="ARBA" id="ARBA00023134"/>
    </source>
</evidence>
<feature type="compositionally biased region" description="Basic and acidic residues" evidence="6">
    <location>
        <begin position="250"/>
        <end position="263"/>
    </location>
</feature>
<feature type="compositionally biased region" description="Low complexity" evidence="6">
    <location>
        <begin position="431"/>
        <end position="446"/>
    </location>
</feature>
<keyword evidence="4" id="KW-0648">Protein biosynthesis</keyword>
<sequence>MGKDRKTKKGNREEELDDESSNISDQPMKSKNKKGRRNKDEDTWEEASESTKPLDVTEKESQEGTTKKKKDKKKGKTQSISDDEGVKNLSSDEDSVSVKPKRNQKKKKKRDDDFDDELILVSELKKVEISKPKVKKPQGRSVFEFLNDEGSDIDMNSGDENETELEKTVEAVKMDEKAEKSKKTRKERKKKDDDDDEELERMLAEIEGKRDEDEDAMEDLEEKMAIVVTEIPEEEEDEKKSKKKKKKKKEAVVEDQIKDKDTAEVDDADEGGTLKSAAQKKKEKKERERLKKLASNAQDKGKKKVEVSEKPVIDGKPSGDAGNETKDILDDEEVDEDAKNKKKDKSKKKKEEKEDKDKKRPGKRQILAMQEALKRLKDEEDKARLEEEAREKAAEEAENLRLEKLRLDQERKERKKQKEKEKRERLKAEGKLLTQAQKQQRARAQAMLESLRAQGLDVPKIGEKKERTPRPGDRIRPKKSKTISAVEDESKMDVSNEPKSELSSESIAVSSEGKTPRDDEQTALQLPEEPEEVKNAWDQESTGDVKDSWDISSSEEEDEDEKPSRKAGNKKSLGKKKSDSVDEGSESESESDESESESDDDDSSGESESEEEEQKPASERLRERAITRIEKRREENEKNRSVAKLRSPVVCVLGHVDTGKTKILDKIRHTHVQDSEAGGITQQIGATMVPMDAIREQSKMAKSFLNCETKIPGLLIIDTPGHESFSNLRSRGSSLCDIAILVVDIMHGLEPQTIESINLLKLKKTPFVVALNKIDRLYEWKPNKHKDVQDTLKGQNRNTQLEFDERVKSVVLQFAEQSLNVKLFYENDDPRTFVSLVPTSAHTGDGMGNLMALIVELTQTMMAKQISYSDELQATVLEEDVAKELQAAMSSIKLAERGVYVQASTLGSLEALI</sequence>
<evidence type="ECO:0000259" key="7">
    <source>
        <dbReference type="PROSITE" id="PS51722"/>
    </source>
</evidence>